<feature type="domain" description="ATP-citrate synthase/succinyl-CoA ligase C-terminal" evidence="2">
    <location>
        <begin position="406"/>
        <end position="569"/>
    </location>
</feature>
<protein>
    <submittedName>
        <fullName evidence="4">Protein FdrA</fullName>
    </submittedName>
</protein>
<proteinExistence type="predicted"/>
<feature type="region of interest" description="Disordered" evidence="1">
    <location>
        <begin position="590"/>
        <end position="621"/>
    </location>
</feature>
<reference evidence="5" key="2">
    <citation type="journal article" date="2010" name="Stand. Genomic Sci.">
        <title>Complete genome sequence of Thermaerobacter marianensis type strain (7p75aT).</title>
        <authorList>
            <person name="Han C."/>
            <person name="Gu W."/>
            <person name="Zhang X."/>
            <person name="Lapidus A."/>
            <person name="Nolan M."/>
            <person name="Copeland A."/>
            <person name="Lucas S."/>
            <person name="Glavina Del Rio T."/>
            <person name="Tice H."/>
            <person name="Cheng J."/>
            <person name="Tapia R."/>
            <person name="Goodwin L."/>
            <person name="Pitluck S."/>
            <person name="Pagani I."/>
            <person name="Ivanova N."/>
            <person name="Mavromatis K."/>
            <person name="Mikhailova N."/>
            <person name="Pati A."/>
            <person name="Chen A."/>
            <person name="Palaniappan K."/>
            <person name="Land M."/>
            <person name="Hauser L."/>
            <person name="Chang Y."/>
            <person name="Jeffries C."/>
            <person name="Schneider S."/>
            <person name="Rohde M."/>
            <person name="Goker M."/>
            <person name="Pukall R."/>
            <person name="Woyke T."/>
            <person name="Bristow J."/>
            <person name="Eisen J."/>
            <person name="Markowitz V."/>
            <person name="Hugenholtz P."/>
            <person name="Kyrpides N."/>
            <person name="Klenk H."/>
            <person name="Detter J."/>
        </authorList>
    </citation>
    <scope>NUCLEOTIDE SEQUENCE [LARGE SCALE GENOMIC DNA]</scope>
    <source>
        <strain evidence="5">ATCC 700841 / DSM 12885 / JCM 10246 / 7p75a</strain>
    </source>
</reference>
<dbReference type="Gene3D" id="3.40.50.261">
    <property type="entry name" value="Succinyl-CoA synthetase domains"/>
    <property type="match status" value="1"/>
</dbReference>
<dbReference type="EMBL" id="CP002344">
    <property type="protein sequence ID" value="ADU51587.1"/>
    <property type="molecule type" value="Genomic_DNA"/>
</dbReference>
<gene>
    <name evidence="4" type="ordered locus">Tmar_1474</name>
</gene>
<dbReference type="GO" id="GO:0005829">
    <property type="term" value="C:cytosol"/>
    <property type="evidence" value="ECO:0007669"/>
    <property type="project" value="TreeGrafter"/>
</dbReference>
<evidence type="ECO:0000256" key="1">
    <source>
        <dbReference type="SAM" id="MobiDB-lite"/>
    </source>
</evidence>
<dbReference type="GO" id="GO:0009361">
    <property type="term" value="C:succinate-CoA ligase complex (ADP-forming)"/>
    <property type="evidence" value="ECO:0007669"/>
    <property type="project" value="TreeGrafter"/>
</dbReference>
<evidence type="ECO:0000313" key="4">
    <source>
        <dbReference type="EMBL" id="ADU51587.1"/>
    </source>
</evidence>
<dbReference type="GO" id="GO:0004775">
    <property type="term" value="F:succinate-CoA ligase (ADP-forming) activity"/>
    <property type="evidence" value="ECO:0007669"/>
    <property type="project" value="TreeGrafter"/>
</dbReference>
<dbReference type="InterPro" id="IPR016102">
    <property type="entry name" value="Succinyl-CoA_synth-like"/>
</dbReference>
<sequence>MTTPDAAGVIRTLVRPGAYYDSITLMQLQRHLRQLPGVDEAGAVMATDANKELLAMAGLLGAEAAAAGPGDLVVAVRGPDPRQLDQALAQAEGLLQRRSGPLVPQSGAGYGAGSGPGGGPAARQRTLSQAVAALPGANLALISVPGRFARWVAEEALDLGLHVFCFSDNVPLADEAALKTRAASRGLLFMGPDCGTAVVAGTGLGFANAVRPGPVSIVAASGTGLQEVACQLDRLGTGVRHAIGTGGRDLHDEVGGATFLAAIAALARDPGTRVIVALSKPPAPAVRQRVAKALAASGKPFVFHTLGDEHQPCPTLAATARAAALLARQVTPEAQAGGGGKPAPGAADREAVPPAGGPTGAPEGDLEPHPASRRQREVQLQAEGLLARARQLAAALGSGQTWVRGLYGGGTLCYEGQLLVHHLAGPVASNAPLPGMAAYRAGDPLPPAHLLLDLGADEFTAGRLHPMLDAETRLRYLATAARDPKVAVVLMDVALGYGAHPDPAAELAPAIVAARAAAAAEGRHLVVVAALCGTEADPQGLDRQARRLEAAGAVVLPSHAEAALLAGAVAALAAGRPVEPAALSRWLLPRPVEDRDGDGGGGGTVTGAVSDDRPATGPGDPIDRLLAGGVVAVNVGVPMFAESLTAQGVPVVHVDWRPPAGGNPRVLEALRRLRG</sequence>
<dbReference type="Proteomes" id="UP000008915">
    <property type="component" value="Chromosome"/>
</dbReference>
<dbReference type="Gene3D" id="3.40.50.720">
    <property type="entry name" value="NAD(P)-binding Rossmann-like Domain"/>
    <property type="match status" value="2"/>
</dbReference>
<dbReference type="Pfam" id="PF02629">
    <property type="entry name" value="CoA_binding"/>
    <property type="match status" value="1"/>
</dbReference>
<dbReference type="eggNOG" id="COG0074">
    <property type="taxonomic scope" value="Bacteria"/>
</dbReference>
<dbReference type="PANTHER" id="PTHR11117:SF24">
    <property type="entry name" value="PROTEIN FDRA"/>
    <property type="match status" value="1"/>
</dbReference>
<evidence type="ECO:0000259" key="3">
    <source>
        <dbReference type="Pfam" id="PF02629"/>
    </source>
</evidence>
<dbReference type="OrthoDB" id="6193532at2"/>
<dbReference type="GO" id="GO:0006099">
    <property type="term" value="P:tricarboxylic acid cycle"/>
    <property type="evidence" value="ECO:0007669"/>
    <property type="project" value="TreeGrafter"/>
</dbReference>
<dbReference type="InterPro" id="IPR003781">
    <property type="entry name" value="CoA-bd"/>
</dbReference>
<evidence type="ECO:0000259" key="2">
    <source>
        <dbReference type="Pfam" id="PF00549"/>
    </source>
</evidence>
<dbReference type="GO" id="GO:0004776">
    <property type="term" value="F:succinate-CoA ligase (GDP-forming) activity"/>
    <property type="evidence" value="ECO:0007669"/>
    <property type="project" value="TreeGrafter"/>
</dbReference>
<accession>E6SGD5</accession>
<dbReference type="SUPFAM" id="SSF52210">
    <property type="entry name" value="Succinyl-CoA synthetase domains"/>
    <property type="match status" value="2"/>
</dbReference>
<reference evidence="4 5" key="1">
    <citation type="journal article" date="2010" name="Stand. Genomic Sci.">
        <title>Complete genome sequence of Thermaerobacter marianensis type strain (7p75a).</title>
        <authorList>
            <person name="Han C."/>
            <person name="Gu W."/>
            <person name="Zhang X."/>
            <person name="Lapidus A."/>
            <person name="Nolan M."/>
            <person name="Copeland A."/>
            <person name="Lucas S."/>
            <person name="Del Rio T.G."/>
            <person name="Tice H."/>
            <person name="Cheng J.F."/>
            <person name="Tapia R."/>
            <person name="Goodwin L."/>
            <person name="Pitluck S."/>
            <person name="Pagani I."/>
            <person name="Ivanova N."/>
            <person name="Mavromatis K."/>
            <person name="Mikhailova N."/>
            <person name="Pati A."/>
            <person name="Chen A."/>
            <person name="Palaniappan K."/>
            <person name="Land M."/>
            <person name="Hauser L."/>
            <person name="Chang Y.J."/>
            <person name="Jeffries C.D."/>
            <person name="Schneider S."/>
            <person name="Rohde M."/>
            <person name="Goker M."/>
            <person name="Pukall R."/>
            <person name="Woyke T."/>
            <person name="Bristow J."/>
            <person name="Eisen J.A."/>
            <person name="Markowitz V."/>
            <person name="Hugenholtz P."/>
            <person name="Kyrpides N.C."/>
            <person name="Klenk H.P."/>
            <person name="Detter J.C."/>
        </authorList>
    </citation>
    <scope>NUCLEOTIDE SEQUENCE [LARGE SCALE GENOMIC DNA]</scope>
    <source>
        <strain evidence="5">ATCC 700841 / DSM 12885 / JCM 10246 / 7p75a</strain>
    </source>
</reference>
<dbReference type="AlphaFoldDB" id="E6SGD5"/>
<dbReference type="STRING" id="644966.Tmar_1474"/>
<dbReference type="InterPro" id="IPR005811">
    <property type="entry name" value="SUCC_ACL_C"/>
</dbReference>
<feature type="region of interest" description="Disordered" evidence="1">
    <location>
        <begin position="333"/>
        <end position="376"/>
    </location>
</feature>
<dbReference type="Pfam" id="PF00549">
    <property type="entry name" value="Ligase_CoA"/>
    <property type="match status" value="1"/>
</dbReference>
<dbReference type="PANTHER" id="PTHR11117">
    <property type="entry name" value="SUCCINYL-COA LIGASE SUBUNIT ALPHA"/>
    <property type="match status" value="1"/>
</dbReference>
<feature type="domain" description="CoA-binding" evidence="3">
    <location>
        <begin position="213"/>
        <end position="306"/>
    </location>
</feature>
<keyword evidence="5" id="KW-1185">Reference proteome</keyword>
<name>E6SGD5_THEM7</name>
<organism evidence="4 5">
    <name type="scientific">Thermaerobacter marianensis (strain ATCC 700841 / DSM 12885 / JCM 10246 / 7p75a)</name>
    <dbReference type="NCBI Taxonomy" id="644966"/>
    <lineage>
        <taxon>Bacteria</taxon>
        <taxon>Bacillati</taxon>
        <taxon>Bacillota</taxon>
        <taxon>Clostridia</taxon>
        <taxon>Eubacteriales</taxon>
        <taxon>Clostridiales Family XVII. Incertae Sedis</taxon>
        <taxon>Thermaerobacter</taxon>
    </lineage>
</organism>
<feature type="compositionally biased region" description="Basic and acidic residues" evidence="1">
    <location>
        <begin position="366"/>
        <end position="376"/>
    </location>
</feature>
<dbReference type="KEGG" id="tmr:Tmar_1474"/>
<dbReference type="HOGENOM" id="CLU_026233_1_0_9"/>
<evidence type="ECO:0000313" key="5">
    <source>
        <dbReference type="Proteomes" id="UP000008915"/>
    </source>
</evidence>
<dbReference type="RefSeq" id="WP_013495891.1">
    <property type="nucleotide sequence ID" value="NC_014831.1"/>
</dbReference>